<dbReference type="InterPro" id="IPR055968">
    <property type="entry name" value="DUF7546"/>
</dbReference>
<organism evidence="2 3">
    <name type="scientific">Haloarchaeobius litoreus</name>
    <dbReference type="NCBI Taxonomy" id="755306"/>
    <lineage>
        <taxon>Archaea</taxon>
        <taxon>Methanobacteriati</taxon>
        <taxon>Methanobacteriota</taxon>
        <taxon>Stenosarchaea group</taxon>
        <taxon>Halobacteria</taxon>
        <taxon>Halobacteriales</taxon>
        <taxon>Halorubellaceae</taxon>
        <taxon>Haloarchaeobius</taxon>
    </lineage>
</organism>
<gene>
    <name evidence="2" type="ORF">ACFSBL_01265</name>
</gene>
<evidence type="ECO:0000256" key="1">
    <source>
        <dbReference type="SAM" id="Phobius"/>
    </source>
</evidence>
<accession>A0ABD6DDA6</accession>
<proteinExistence type="predicted"/>
<dbReference type="Proteomes" id="UP001597034">
    <property type="component" value="Unassembled WGS sequence"/>
</dbReference>
<comment type="caution">
    <text evidence="2">The sequence shown here is derived from an EMBL/GenBank/DDBJ whole genome shotgun (WGS) entry which is preliminary data.</text>
</comment>
<evidence type="ECO:0000313" key="3">
    <source>
        <dbReference type="Proteomes" id="UP001597034"/>
    </source>
</evidence>
<dbReference type="AlphaFoldDB" id="A0ABD6DDA6"/>
<evidence type="ECO:0000313" key="2">
    <source>
        <dbReference type="EMBL" id="MFD1644304.1"/>
    </source>
</evidence>
<feature type="transmembrane region" description="Helical" evidence="1">
    <location>
        <begin position="71"/>
        <end position="92"/>
    </location>
</feature>
<feature type="transmembrane region" description="Helical" evidence="1">
    <location>
        <begin position="112"/>
        <end position="140"/>
    </location>
</feature>
<feature type="transmembrane region" description="Helical" evidence="1">
    <location>
        <begin position="12"/>
        <end position="29"/>
    </location>
</feature>
<protein>
    <recommendedName>
        <fullName evidence="4">Integral membrane protein</fullName>
    </recommendedName>
</protein>
<dbReference type="Pfam" id="PF24412">
    <property type="entry name" value="DUF7546"/>
    <property type="match status" value="1"/>
</dbReference>
<name>A0ABD6DDA6_9EURY</name>
<dbReference type="RefSeq" id="WP_256399579.1">
    <property type="nucleotide sequence ID" value="NZ_JANHJR010000002.1"/>
</dbReference>
<dbReference type="EMBL" id="JBHUDO010000001">
    <property type="protein sequence ID" value="MFD1644304.1"/>
    <property type="molecule type" value="Genomic_DNA"/>
</dbReference>
<keyword evidence="3" id="KW-1185">Reference proteome</keyword>
<feature type="transmembrane region" description="Helical" evidence="1">
    <location>
        <begin position="152"/>
        <end position="172"/>
    </location>
</feature>
<feature type="transmembrane region" description="Helical" evidence="1">
    <location>
        <begin position="41"/>
        <end position="59"/>
    </location>
</feature>
<keyword evidence="1" id="KW-1133">Transmembrane helix</keyword>
<feature type="transmembrane region" description="Helical" evidence="1">
    <location>
        <begin position="184"/>
        <end position="204"/>
    </location>
</feature>
<keyword evidence="1" id="KW-0472">Membrane</keyword>
<keyword evidence="1" id="KW-0812">Transmembrane</keyword>
<evidence type="ECO:0008006" key="4">
    <source>
        <dbReference type="Google" id="ProtNLM"/>
    </source>
</evidence>
<sequence length="209" mass="20927">MSVVDHRPRLPLSWVGLAVVVGVTLGYWLAVDPVVQSPAQVAYPLLWLAVSAVGVAVAVESGARSLSPLPALAGGAYVLVLLWTAGLLAPAASDPTFSVHLAIPGWGPAVHYVGPVVALTVVPFLVFGYATLGLLAAVAVDRTWSASMPGAVGLLACVSCTAPLVAGVAGSLGAGSVAATLSHAQYPVATAAFLLSVGGFAVVLRRTAD</sequence>
<reference evidence="2 3" key="1">
    <citation type="journal article" date="2019" name="Int. J. Syst. Evol. Microbiol.">
        <title>The Global Catalogue of Microorganisms (GCM) 10K type strain sequencing project: providing services to taxonomists for standard genome sequencing and annotation.</title>
        <authorList>
            <consortium name="The Broad Institute Genomics Platform"/>
            <consortium name="The Broad Institute Genome Sequencing Center for Infectious Disease"/>
            <person name="Wu L."/>
            <person name="Ma J."/>
        </authorList>
    </citation>
    <scope>NUCLEOTIDE SEQUENCE [LARGE SCALE GENOMIC DNA]</scope>
    <source>
        <strain evidence="2 3">CGMCC 1.10390</strain>
    </source>
</reference>